<dbReference type="GO" id="GO:0010420">
    <property type="term" value="F:polyprenyldihydroxybenzoate methyltransferase activity"/>
    <property type="evidence" value="ECO:0007669"/>
    <property type="project" value="TreeGrafter"/>
</dbReference>
<accession>A0AAD8Y782</accession>
<dbReference type="InterPro" id="IPR013217">
    <property type="entry name" value="Methyltransf_12"/>
</dbReference>
<feature type="chain" id="PRO_5041922220" evidence="2">
    <location>
        <begin position="30"/>
        <end position="420"/>
    </location>
</feature>
<dbReference type="CDD" id="cd02440">
    <property type="entry name" value="AdoMet_MTases"/>
    <property type="match status" value="1"/>
</dbReference>
<evidence type="ECO:0000259" key="3">
    <source>
        <dbReference type="Pfam" id="PF08242"/>
    </source>
</evidence>
<dbReference type="Gene3D" id="3.40.50.150">
    <property type="entry name" value="Vaccinia Virus protein VP39"/>
    <property type="match status" value="1"/>
</dbReference>
<proteinExistence type="predicted"/>
<feature type="region of interest" description="Disordered" evidence="1">
    <location>
        <begin position="43"/>
        <end position="96"/>
    </location>
</feature>
<evidence type="ECO:0000313" key="5">
    <source>
        <dbReference type="Proteomes" id="UP001224775"/>
    </source>
</evidence>
<comment type="caution">
    <text evidence="4">The sequence shown here is derived from an EMBL/GenBank/DDBJ whole genome shotgun (WGS) entry which is preliminary data.</text>
</comment>
<evidence type="ECO:0000256" key="2">
    <source>
        <dbReference type="SAM" id="SignalP"/>
    </source>
</evidence>
<dbReference type="EC" id="2.1.1.-" evidence="4"/>
<gene>
    <name evidence="4" type="ORF">QTG54_008902</name>
</gene>
<dbReference type="GO" id="GO:0032259">
    <property type="term" value="P:methylation"/>
    <property type="evidence" value="ECO:0007669"/>
    <property type="project" value="UniProtKB-KW"/>
</dbReference>
<dbReference type="EMBL" id="JATAAI010000015">
    <property type="protein sequence ID" value="KAK1740807.1"/>
    <property type="molecule type" value="Genomic_DNA"/>
</dbReference>
<name>A0AAD8Y782_9STRA</name>
<dbReference type="AlphaFoldDB" id="A0AAD8Y782"/>
<protein>
    <submittedName>
        <fullName evidence="4">Methyltransferase</fullName>
        <ecNumber evidence="4">2.1.1.-</ecNumber>
    </submittedName>
</protein>
<feature type="compositionally biased region" description="Polar residues" evidence="1">
    <location>
        <begin position="49"/>
        <end position="58"/>
    </location>
</feature>
<dbReference type="Pfam" id="PF08242">
    <property type="entry name" value="Methyltransf_12"/>
    <property type="match status" value="1"/>
</dbReference>
<reference evidence="4" key="1">
    <citation type="submission" date="2023-06" db="EMBL/GenBank/DDBJ databases">
        <title>Survivors Of The Sea: Transcriptome response of Skeletonema marinoi to long-term dormancy.</title>
        <authorList>
            <person name="Pinder M.I.M."/>
            <person name="Kourtchenko O."/>
            <person name="Robertson E.K."/>
            <person name="Larsson T."/>
            <person name="Maumus F."/>
            <person name="Osuna-Cruz C.M."/>
            <person name="Vancaester E."/>
            <person name="Stenow R."/>
            <person name="Vandepoele K."/>
            <person name="Ploug H."/>
            <person name="Bruchert V."/>
            <person name="Godhe A."/>
            <person name="Topel M."/>
        </authorList>
    </citation>
    <scope>NUCLEOTIDE SEQUENCE</scope>
    <source>
        <strain evidence="4">R05AC</strain>
    </source>
</reference>
<dbReference type="PANTHER" id="PTHR43464:SF23">
    <property type="entry name" value="JUVENILE HORMONE ACID O-METHYLTRANSFERASE"/>
    <property type="match status" value="1"/>
</dbReference>
<keyword evidence="4" id="KW-0489">Methyltransferase</keyword>
<evidence type="ECO:0000313" key="4">
    <source>
        <dbReference type="EMBL" id="KAK1740807.1"/>
    </source>
</evidence>
<evidence type="ECO:0000256" key="1">
    <source>
        <dbReference type="SAM" id="MobiDB-lite"/>
    </source>
</evidence>
<dbReference type="Proteomes" id="UP001224775">
    <property type="component" value="Unassembled WGS sequence"/>
</dbReference>
<keyword evidence="5" id="KW-1185">Reference proteome</keyword>
<keyword evidence="4" id="KW-0808">Transferase</keyword>
<dbReference type="PANTHER" id="PTHR43464">
    <property type="entry name" value="METHYLTRANSFERASE"/>
    <property type="match status" value="1"/>
</dbReference>
<organism evidence="4 5">
    <name type="scientific">Skeletonema marinoi</name>
    <dbReference type="NCBI Taxonomy" id="267567"/>
    <lineage>
        <taxon>Eukaryota</taxon>
        <taxon>Sar</taxon>
        <taxon>Stramenopiles</taxon>
        <taxon>Ochrophyta</taxon>
        <taxon>Bacillariophyta</taxon>
        <taxon>Coscinodiscophyceae</taxon>
        <taxon>Thalassiosirophycidae</taxon>
        <taxon>Thalassiosirales</taxon>
        <taxon>Skeletonemataceae</taxon>
        <taxon>Skeletonema</taxon>
        <taxon>Skeletonema marinoi-dohrnii complex</taxon>
    </lineage>
</organism>
<sequence>MAIAGSNSFVVINLVAAVASLAASASARSQHMMCPSPAFLGHHHPQVAHRQQQSSTTLFGGFGGVSSKDKKGKKKKGGGQSSTNKKMTPQNAKKAKQQLLERYGGDLNIGTQERIDKYLNSLEPHLKEAAELYKTTTQFDALIAPMTPADRNRLIPPVQFEMASSDNAKLQSLMEEYKLTEIDLHNVFQQATWDASADAKATQADIVGGQMKPELQQRIDKACSFVVDATKTEGAVGKILDVGCGHGSIVKSLVDAGLEEPDMYVGLDLSSEMIKNAVDRYGQARNGRTGKGRVFVADDFLAHDFSVYGNGDSNDIFDGVIFCSALHDLPDMIGSITKAASVLRSSGGKLVVVHAQGAQHVLGQNQANPVMVSRGLPTAKEWSEMLAEHPEWGLTLEHEPADPRSDGDLKCGYLTVLSKI</sequence>
<feature type="domain" description="Methyltransferase type 12" evidence="3">
    <location>
        <begin position="240"/>
        <end position="347"/>
    </location>
</feature>
<dbReference type="InterPro" id="IPR029063">
    <property type="entry name" value="SAM-dependent_MTases_sf"/>
</dbReference>
<feature type="signal peptide" evidence="2">
    <location>
        <begin position="1"/>
        <end position="29"/>
    </location>
</feature>
<keyword evidence="2" id="KW-0732">Signal</keyword>
<dbReference type="SUPFAM" id="SSF53335">
    <property type="entry name" value="S-adenosyl-L-methionine-dependent methyltransferases"/>
    <property type="match status" value="1"/>
</dbReference>